<keyword evidence="1" id="KW-1133">Transmembrane helix</keyword>
<keyword evidence="1" id="KW-0812">Transmembrane</keyword>
<organism evidence="2">
    <name type="scientific">Desulfacinum infernum</name>
    <dbReference type="NCBI Taxonomy" id="35837"/>
    <lineage>
        <taxon>Bacteria</taxon>
        <taxon>Pseudomonadati</taxon>
        <taxon>Thermodesulfobacteriota</taxon>
        <taxon>Syntrophobacteria</taxon>
        <taxon>Syntrophobacterales</taxon>
        <taxon>Syntrophobacteraceae</taxon>
        <taxon>Desulfacinum</taxon>
    </lineage>
</organism>
<comment type="caution">
    <text evidence="2">The sequence shown here is derived from an EMBL/GenBank/DDBJ whole genome shotgun (WGS) entry which is preliminary data.</text>
</comment>
<keyword evidence="1" id="KW-0472">Membrane</keyword>
<accession>A0A832EJA4</accession>
<proteinExistence type="predicted"/>
<reference evidence="2" key="1">
    <citation type="journal article" date="2020" name="mSystems">
        <title>Genome- and Community-Level Interaction Insights into Carbon Utilization and Element Cycling Functions of Hydrothermarchaeota in Hydrothermal Sediment.</title>
        <authorList>
            <person name="Zhou Z."/>
            <person name="Liu Y."/>
            <person name="Xu W."/>
            <person name="Pan J."/>
            <person name="Luo Z.H."/>
            <person name="Li M."/>
        </authorList>
    </citation>
    <scope>NUCLEOTIDE SEQUENCE [LARGE SCALE GENOMIC DNA]</scope>
    <source>
        <strain evidence="2">SpSt-456</strain>
    </source>
</reference>
<dbReference type="Pfam" id="PF04977">
    <property type="entry name" value="DivIC"/>
    <property type="match status" value="1"/>
</dbReference>
<name>A0A832EJA4_9BACT</name>
<dbReference type="InterPro" id="IPR007060">
    <property type="entry name" value="FtsL/DivIC"/>
</dbReference>
<sequence>MFRWDWHQVVGRWGTLVLVLFLAAVDLFLFRAVFMSPKGLAGYRNKRQQVASLQQRVLDLREETQHLYLQTQRFKEDPVYAERFLRMNLDLVRDNEILIQFTPPKASGPGPAAPTK</sequence>
<evidence type="ECO:0000313" key="2">
    <source>
        <dbReference type="EMBL" id="HFK97165.1"/>
    </source>
</evidence>
<dbReference type="AlphaFoldDB" id="A0A832EJA4"/>
<feature type="transmembrane region" description="Helical" evidence="1">
    <location>
        <begin position="12"/>
        <end position="34"/>
    </location>
</feature>
<protein>
    <submittedName>
        <fullName evidence="2">Septum formation initiator family protein</fullName>
    </submittedName>
</protein>
<evidence type="ECO:0000256" key="1">
    <source>
        <dbReference type="SAM" id="Phobius"/>
    </source>
</evidence>
<dbReference type="EMBL" id="DSTK01000022">
    <property type="protein sequence ID" value="HFK97165.1"/>
    <property type="molecule type" value="Genomic_DNA"/>
</dbReference>
<gene>
    <name evidence="2" type="ORF">ENS06_07555</name>
</gene>